<organism evidence="9 10">
    <name type="scientific">Agromyces allii</name>
    <dbReference type="NCBI Taxonomy" id="393607"/>
    <lineage>
        <taxon>Bacteria</taxon>
        <taxon>Bacillati</taxon>
        <taxon>Actinomycetota</taxon>
        <taxon>Actinomycetes</taxon>
        <taxon>Micrococcales</taxon>
        <taxon>Microbacteriaceae</taxon>
        <taxon>Agromyces</taxon>
    </lineage>
</organism>
<name>A0ABP5BZH9_9MICO</name>
<dbReference type="InterPro" id="IPR008964">
    <property type="entry name" value="Invasin/intimin_cell_adhesion"/>
</dbReference>
<dbReference type="RefSeq" id="WP_170298533.1">
    <property type="nucleotide sequence ID" value="NZ_BAAAMK010000004.1"/>
</dbReference>
<dbReference type="InterPro" id="IPR017853">
    <property type="entry name" value="GH"/>
</dbReference>
<keyword evidence="6" id="KW-0732">Signal</keyword>
<dbReference type="SMART" id="SM00635">
    <property type="entry name" value="BID_2"/>
    <property type="match status" value="7"/>
</dbReference>
<keyword evidence="4 6" id="KW-0378">Hydrolase</keyword>
<evidence type="ECO:0000259" key="8">
    <source>
        <dbReference type="SMART" id="SM00635"/>
    </source>
</evidence>
<dbReference type="InterPro" id="IPR011683">
    <property type="entry name" value="Glyco_hydro_53"/>
</dbReference>
<dbReference type="Pfam" id="PF07745">
    <property type="entry name" value="Glyco_hydro_53"/>
    <property type="match status" value="1"/>
</dbReference>
<feature type="chain" id="PRO_5044980754" description="Arabinogalactan endo-beta-1,4-galactanase" evidence="6">
    <location>
        <begin position="39"/>
        <end position="2140"/>
    </location>
</feature>
<dbReference type="EC" id="3.2.1.89" evidence="3 6"/>
<dbReference type="Gene3D" id="2.60.40.1080">
    <property type="match status" value="7"/>
</dbReference>
<comment type="similarity">
    <text evidence="2 6">Belongs to the glycosyl hydrolase 53 family.</text>
</comment>
<dbReference type="PANTHER" id="PTHR34983:SF1">
    <property type="entry name" value="ARABINOGALACTAN ENDO-BETA-1,4-GALACTANASE A"/>
    <property type="match status" value="1"/>
</dbReference>
<dbReference type="Gene3D" id="2.60.120.260">
    <property type="entry name" value="Galactose-binding domain-like"/>
    <property type="match status" value="2"/>
</dbReference>
<evidence type="ECO:0000313" key="9">
    <source>
        <dbReference type="EMBL" id="GAA1955088.1"/>
    </source>
</evidence>
<evidence type="ECO:0000256" key="6">
    <source>
        <dbReference type="RuleBase" id="RU361192"/>
    </source>
</evidence>
<gene>
    <name evidence="9" type="ORF">GCM10009717_21300</name>
</gene>
<dbReference type="EMBL" id="BAAAMK010000004">
    <property type="protein sequence ID" value="GAA1955088.1"/>
    <property type="molecule type" value="Genomic_DNA"/>
</dbReference>
<evidence type="ECO:0000256" key="3">
    <source>
        <dbReference type="ARBA" id="ARBA00012556"/>
    </source>
</evidence>
<accession>A0ABP5BZH9</accession>
<evidence type="ECO:0000256" key="5">
    <source>
        <dbReference type="ARBA" id="ARBA00023295"/>
    </source>
</evidence>
<sequence>MATNRTVRGRFRRALAIVAASAVALPVAGVVFAPAAEAAVPAATSMASAVAAPDANLDFESALSSWETTGNVTAPTSGAQHGNRYASLAANATARVTISGLAQGSYSLAGWFRGSAGNNNANLTVSGTGGPNSVALVDANINNNAWQQTSHRNVLVYSGELTLSITAGSTALSVDNLTLTLDSADLSVPNWGFESGLDGWNASAGASLDSSSADTGQNAVKLAADATISRQVAVEPNTRYGFTARVKVDEQDTFSTEKVKDAKDRIIGELVHRESTGDRVNIGVKSLNGTVLRQAPAGTDGYSLVSITFETGPDDHAVELYANTVKDDAFEASVELWNSDGTYVEDPWNGNDDHFAYVDTIDLFAIHDDENIRGADVSFLPAIEDHGGKYFANGVQQDGLRILSNHGVNSIISMIFVQAGNTVYDNNTLEPIYSAELDDAGNPIEYKMIEGYFDKVHTTKLAERATQLGMSYMPSFHYSDAWISAGKAYAPSSWINTDYAGKRTNTDLAHIKSIVYNYVYDFISGLVEKNVDIAGVKQGNEQDGGLIWPIGRGATSVGHASIITATWDAVEAAAPGTARSVHTNNGYDTAYVDNIFNGLAANGAKFDGESHSLYGGRSSGNIIKMANVLNANPDRRYHDYLNVETGFAFTKYLASYSQQTASMGQSAYYRSSPNGQYNWLLDYQQAALDTPNPYGQTRGFYYWETDWIPTPGAGSSQTSNATVAGRIMFNNGDVTIKEMGSTRAGKAGDMMDSMYAYLWRGLPKAKPSTALTPLNSDNGIADGVYAVTPTEPTGISLAETILSLTTGRSQRLKPTIIPIDQVLNDSTIDYSSANTAVATLTDNGYVRAEGPGTTTVTATDAAGHTATATVNVAAPTLASNADLTITAGTNTVADGGTITAAVLARVDLTATLANATSKSVVFSSSNPGVASFFGETWQTPAGSLRGRTDDSSKVQLNVKRAGSTTITVTSTDGGASKSFTLNATKVGVTSVTLNKTSATVSNSRKLQLTATIAPANATLYKVLWTSSDPSVATVDKTGLVTAIGVGTATIRAESDDSPATAATAAITVVPVQAEGLVLNKTSLTVQEGSTKTLSALVLPEDADNKNVTWSSSDESVATVDSAGAVTGVHTGTATVTATSEQGGYTAHATVTVQSEEVAVTGVTLDLEKHYFASDYFSSVNPSSVAPTVAASATITPVDATKDTVRWSSDTPSVATVNSFGIITAVSAGVATITASSEDGEFSDTMTVYVPTISDSFDNRAIGDNWNTGRAANYSGVMNAAVADNSGNYVLSASGSGTGGRGGARYISPVAKNDLVTFDFDWNVGQPTGSNGSFLTINDSAENRYLALQYDWTTELGYASGGKSTTTTTNVPVAGTTPVGTGFNVNNVWYDVHIELDMKAKQSVFTITRKDDPAITATHTVPFAADSTFNGNVASLQWWTTRTQGSAMSWTTMLDNVNIYKGAPVPKSTTVNADSIRFIPIENTRMTEYQLSSTVNPSTVSQEVTYTSANPGLVTVTSTGLVKPTHLYASLNEVVSGTTTVRVASNADPTVFVDVPVTVTNEIRASEFFWVENAAGTTVFEEGESKPTEQLEAGDEDQLNAKLTGGDGDTDVANVEWESSDPDVLVIDSKTGALTAVANGTATVKLTVTLYSGAPKTAEINYRVGPEPTIAALNISEAPTRTIYRVGDDFDPTGLEITATWSDGASTTLTEDEYELSGFDSTAPGTIDVTATLKANLARSVTFTVTIEAPPSVTEITITREPTKTSYQVGEDFDPTGLEVAAAWSDGDSKTLDATEFDLSGFDSAEPGTIEVVVTLTADPTRTATFAVVIEVPVTLSSFSNTNLTNAFSVERGDHNVRGDFECNSQVHVTGTVRVTGNAHLTNTCQIDGDLIVGGNAKLDSTPAVLGTIRVVGNITFQSTARVGGDLLSGGTITIADGVSREALKSKGRVGGAIAEHQDIAAPVVDAYSAPALPTFTQTWVQWLNDAASAANAPAWMSGRSAKPGCTMASYSVNSSSISVTSAAVIDARRAATGSNCASIGLQGMTVNLSADFTIVADGLSTVNGARFVSANGERHQVTVIVPGLPSAGAGGIALSSETTADDLIELHLTAPGRVSVQNGTNFHGSIYAGGFSTAGTVRVR</sequence>
<dbReference type="Proteomes" id="UP001499954">
    <property type="component" value="Unassembled WGS sequence"/>
</dbReference>
<evidence type="ECO:0000256" key="7">
    <source>
        <dbReference type="SAM" id="MobiDB-lite"/>
    </source>
</evidence>
<feature type="signal peptide" evidence="6">
    <location>
        <begin position="1"/>
        <end position="38"/>
    </location>
</feature>
<dbReference type="Pfam" id="PF02368">
    <property type="entry name" value="Big_2"/>
    <property type="match status" value="5"/>
</dbReference>
<protein>
    <recommendedName>
        <fullName evidence="3 6">Arabinogalactan endo-beta-1,4-galactanase</fullName>
        <ecNumber evidence="3 6">3.2.1.89</ecNumber>
    </recommendedName>
</protein>
<evidence type="ECO:0000313" key="10">
    <source>
        <dbReference type="Proteomes" id="UP001499954"/>
    </source>
</evidence>
<evidence type="ECO:0000256" key="1">
    <source>
        <dbReference type="ARBA" id="ARBA00001695"/>
    </source>
</evidence>
<feature type="domain" description="BIG2" evidence="8">
    <location>
        <begin position="1578"/>
        <end position="1657"/>
    </location>
</feature>
<keyword evidence="10" id="KW-1185">Reference proteome</keyword>
<dbReference type="Gene3D" id="3.20.20.80">
    <property type="entry name" value="Glycosidases"/>
    <property type="match status" value="1"/>
</dbReference>
<dbReference type="Pfam" id="PF07523">
    <property type="entry name" value="Big_3"/>
    <property type="match status" value="2"/>
</dbReference>
<feature type="region of interest" description="Disordered" evidence="7">
    <location>
        <begin position="1580"/>
        <end position="1608"/>
    </location>
</feature>
<evidence type="ECO:0000256" key="2">
    <source>
        <dbReference type="ARBA" id="ARBA00010687"/>
    </source>
</evidence>
<dbReference type="InterPro" id="IPR003343">
    <property type="entry name" value="Big_2"/>
</dbReference>
<proteinExistence type="inferred from homology"/>
<keyword evidence="5 6" id="KW-0326">Glycosidase</keyword>
<comment type="catalytic activity">
    <reaction evidence="1 6">
        <text>The enzyme specifically hydrolyzes (1-&gt;4)-beta-D-galactosidic linkages in type I arabinogalactans.</text>
        <dbReference type="EC" id="3.2.1.89"/>
    </reaction>
</comment>
<feature type="domain" description="BIG2" evidence="8">
    <location>
        <begin position="1471"/>
        <end position="1540"/>
    </location>
</feature>
<comment type="caution">
    <text evidence="9">The sequence shown here is derived from an EMBL/GenBank/DDBJ whole genome shotgun (WGS) entry which is preliminary data.</text>
</comment>
<dbReference type="Gene3D" id="2.60.40.3630">
    <property type="match status" value="2"/>
</dbReference>
<feature type="domain" description="BIG2" evidence="8">
    <location>
        <begin position="791"/>
        <end position="870"/>
    </location>
</feature>
<feature type="domain" description="BIG2" evidence="8">
    <location>
        <begin position="987"/>
        <end position="1064"/>
    </location>
</feature>
<feature type="domain" description="BIG2" evidence="8">
    <location>
        <begin position="892"/>
        <end position="980"/>
    </location>
</feature>
<dbReference type="InterPro" id="IPR022038">
    <property type="entry name" value="Ig-like_bact"/>
</dbReference>
<dbReference type="PANTHER" id="PTHR34983">
    <property type="entry name" value="ARABINOGALACTAN ENDO-BETA-1,4-GALACTANASE A"/>
    <property type="match status" value="1"/>
</dbReference>
<evidence type="ECO:0000256" key="4">
    <source>
        <dbReference type="ARBA" id="ARBA00022801"/>
    </source>
</evidence>
<dbReference type="SUPFAM" id="SSF49373">
    <property type="entry name" value="Invasin/intimin cell-adhesion fragments"/>
    <property type="match status" value="5"/>
</dbReference>
<feature type="domain" description="BIG2" evidence="8">
    <location>
        <begin position="1173"/>
        <end position="1246"/>
    </location>
</feature>
<feature type="domain" description="BIG2" evidence="8">
    <location>
        <begin position="1072"/>
        <end position="1149"/>
    </location>
</feature>
<reference evidence="10" key="1">
    <citation type="journal article" date="2019" name="Int. J. Syst. Evol. Microbiol.">
        <title>The Global Catalogue of Microorganisms (GCM) 10K type strain sequencing project: providing services to taxonomists for standard genome sequencing and annotation.</title>
        <authorList>
            <consortium name="The Broad Institute Genomics Platform"/>
            <consortium name="The Broad Institute Genome Sequencing Center for Infectious Disease"/>
            <person name="Wu L."/>
            <person name="Ma J."/>
        </authorList>
    </citation>
    <scope>NUCLEOTIDE SEQUENCE [LARGE SCALE GENOMIC DNA]</scope>
    <source>
        <strain evidence="10">JCM 13584</strain>
    </source>
</reference>
<dbReference type="SUPFAM" id="SSF51445">
    <property type="entry name" value="(Trans)glycosidases"/>
    <property type="match status" value="1"/>
</dbReference>